<dbReference type="Proteomes" id="UP000214365">
    <property type="component" value="Unassembled WGS sequence"/>
</dbReference>
<dbReference type="EMBL" id="LFMY01000017">
    <property type="protein sequence ID" value="OKL55904.1"/>
    <property type="molecule type" value="Genomic_DNA"/>
</dbReference>
<dbReference type="Pfam" id="PF24883">
    <property type="entry name" value="NPHP3_N"/>
    <property type="match status" value="2"/>
</dbReference>
<comment type="caution">
    <text evidence="3">The sequence shown here is derived from an EMBL/GenBank/DDBJ whole genome shotgun (WGS) entry which is preliminary data.</text>
</comment>
<dbReference type="AlphaFoldDB" id="A0A225AD95"/>
<protein>
    <recommendedName>
        <fullName evidence="2">Nephrocystin 3-like N-terminal domain-containing protein</fullName>
    </recommendedName>
</protein>
<keyword evidence="1" id="KW-0677">Repeat</keyword>
<dbReference type="RefSeq" id="XP_020116025.1">
    <property type="nucleotide sequence ID" value="XM_020263925.1"/>
</dbReference>
<dbReference type="PANTHER" id="PTHR10039">
    <property type="entry name" value="AMELOGENIN"/>
    <property type="match status" value="1"/>
</dbReference>
<accession>A0A225AD95</accession>
<proteinExistence type="predicted"/>
<name>A0A225AD95_TALAT</name>
<evidence type="ECO:0000313" key="4">
    <source>
        <dbReference type="Proteomes" id="UP000214365"/>
    </source>
</evidence>
<gene>
    <name evidence="3" type="ORF">UA08_08805</name>
</gene>
<dbReference type="InterPro" id="IPR056884">
    <property type="entry name" value="NPHP3-like_N"/>
</dbReference>
<sequence length="314" mass="35884">MTRIRQSKGTLLAQCYTWIIQSPELQRWQTESDTRLLWMKGGPGKGKTMAMIGCKKDHGKDILDGPNAFAILTTMLCRVLEDETMGTVFLLVDALDECDNGMYSLLDWIVNEASRPSTKGKWLLSSRHSPAFEDYFLSSHCMACRSLDYGEGCMSDAVNYSIKYRVKQLAERKNISLVLQNEVETELKAKAESTFLWVALVCQRLQWISRRRLKKELKETPPGLELLYDRMLQQFENYDDEEDRGMCLRIISTVIVACCPLNFKELAIAAELPANIIEDIHQLVELCGSFFTVSNRGYLLMESHLSTVRFLSGY</sequence>
<evidence type="ECO:0000256" key="1">
    <source>
        <dbReference type="ARBA" id="ARBA00022737"/>
    </source>
</evidence>
<evidence type="ECO:0000259" key="2">
    <source>
        <dbReference type="Pfam" id="PF24883"/>
    </source>
</evidence>
<evidence type="ECO:0000313" key="3">
    <source>
        <dbReference type="EMBL" id="OKL55904.1"/>
    </source>
</evidence>
<organism evidence="3 4">
    <name type="scientific">Talaromyces atroroseus</name>
    <dbReference type="NCBI Taxonomy" id="1441469"/>
    <lineage>
        <taxon>Eukaryota</taxon>
        <taxon>Fungi</taxon>
        <taxon>Dikarya</taxon>
        <taxon>Ascomycota</taxon>
        <taxon>Pezizomycotina</taxon>
        <taxon>Eurotiomycetes</taxon>
        <taxon>Eurotiomycetidae</taxon>
        <taxon>Eurotiales</taxon>
        <taxon>Trichocomaceae</taxon>
        <taxon>Talaromyces</taxon>
        <taxon>Talaromyces sect. Trachyspermi</taxon>
    </lineage>
</organism>
<dbReference type="GeneID" id="31008561"/>
<dbReference type="OrthoDB" id="674604at2759"/>
<reference evidence="3 4" key="1">
    <citation type="submission" date="2015-06" db="EMBL/GenBank/DDBJ databases">
        <title>Talaromyces atroroseus IBT 11181 draft genome.</title>
        <authorList>
            <person name="Rasmussen K.B."/>
            <person name="Rasmussen S."/>
            <person name="Petersen B."/>
            <person name="Sicheritz-Ponten T."/>
            <person name="Mortensen U.H."/>
            <person name="Thrane U."/>
        </authorList>
    </citation>
    <scope>NUCLEOTIDE SEQUENCE [LARGE SCALE GENOMIC DNA]</scope>
    <source>
        <strain evidence="3 4">IBT 11181</strain>
    </source>
</reference>
<keyword evidence="4" id="KW-1185">Reference proteome</keyword>
<dbReference type="STRING" id="1441469.A0A225AD95"/>
<feature type="domain" description="Nephrocystin 3-like N-terminal" evidence="2">
    <location>
        <begin position="16"/>
        <end position="51"/>
    </location>
</feature>
<feature type="domain" description="Nephrocystin 3-like N-terminal" evidence="2">
    <location>
        <begin position="70"/>
        <end position="127"/>
    </location>
</feature>